<evidence type="ECO:0000313" key="2">
    <source>
        <dbReference type="Proteomes" id="UP000268014"/>
    </source>
</evidence>
<accession>A0A0N4VXK8</accession>
<gene>
    <name evidence="1" type="ORF">HPLM_LOCUS2027</name>
</gene>
<proteinExistence type="predicted"/>
<keyword evidence="2" id="KW-1185">Reference proteome</keyword>
<dbReference type="AlphaFoldDB" id="A0A0N4VXK8"/>
<protein>
    <submittedName>
        <fullName evidence="1 3">Uncharacterized protein</fullName>
    </submittedName>
</protein>
<evidence type="ECO:0000313" key="1">
    <source>
        <dbReference type="EMBL" id="VDO12594.1"/>
    </source>
</evidence>
<sequence>MSAPEASIGEGNKKIKWKQAKQNQIAAWLGTELLDNLIQLPPSGIGLLELLPFCAMSAPEASIVVTQTLILLERATVIYRPNLTNCGPLARLVYDFEISRNCKFS</sequence>
<dbReference type="WBParaSite" id="HPLM_0000202801-mRNA-1">
    <property type="protein sequence ID" value="HPLM_0000202801-mRNA-1"/>
    <property type="gene ID" value="HPLM_0000202801"/>
</dbReference>
<organism evidence="3">
    <name type="scientific">Haemonchus placei</name>
    <name type="common">Barber's pole worm</name>
    <dbReference type="NCBI Taxonomy" id="6290"/>
    <lineage>
        <taxon>Eukaryota</taxon>
        <taxon>Metazoa</taxon>
        <taxon>Ecdysozoa</taxon>
        <taxon>Nematoda</taxon>
        <taxon>Chromadorea</taxon>
        <taxon>Rhabditida</taxon>
        <taxon>Rhabditina</taxon>
        <taxon>Rhabditomorpha</taxon>
        <taxon>Strongyloidea</taxon>
        <taxon>Trichostrongylidae</taxon>
        <taxon>Haemonchus</taxon>
    </lineage>
</organism>
<evidence type="ECO:0000313" key="3">
    <source>
        <dbReference type="WBParaSite" id="HPLM_0000202801-mRNA-1"/>
    </source>
</evidence>
<reference evidence="3" key="1">
    <citation type="submission" date="2017-02" db="UniProtKB">
        <authorList>
            <consortium name="WormBaseParasite"/>
        </authorList>
    </citation>
    <scope>IDENTIFICATION</scope>
</reference>
<reference evidence="1 2" key="2">
    <citation type="submission" date="2018-11" db="EMBL/GenBank/DDBJ databases">
        <authorList>
            <consortium name="Pathogen Informatics"/>
        </authorList>
    </citation>
    <scope>NUCLEOTIDE SEQUENCE [LARGE SCALE GENOMIC DNA]</scope>
    <source>
        <strain evidence="1 2">MHpl1</strain>
    </source>
</reference>
<dbReference type="EMBL" id="UZAF01003455">
    <property type="protein sequence ID" value="VDO12594.1"/>
    <property type="molecule type" value="Genomic_DNA"/>
</dbReference>
<name>A0A0N4VXK8_HAEPC</name>
<dbReference type="Proteomes" id="UP000268014">
    <property type="component" value="Unassembled WGS sequence"/>
</dbReference>